<dbReference type="GO" id="GO:0020037">
    <property type="term" value="F:heme binding"/>
    <property type="evidence" value="ECO:0007669"/>
    <property type="project" value="InterPro"/>
</dbReference>
<evidence type="ECO:0000313" key="6">
    <source>
        <dbReference type="EMBL" id="RBP14397.1"/>
    </source>
</evidence>
<sequence length="505" mass="53638">MAAAKIQQDAEVVVSKRRPGPVAWGAVCAGLLAGAAAFLALGAGPARALPSYARQTGQPCASCHTIIPELTPFGRRFKIGGYTLQGGDWQGPPLAAMYIAGFTHAKAPYDYPNTNAQANDPNGASPQSNTPPAGLHANNNVASQQISGYIAGRLIDNVGSFIQITGDPVGGTAFLDGSEIRYANTLKLLGQDTIVGIDVNNSPTFQDPWNTTPAWSWPQFASAVSPGATLYSPPLTHIEGGYGGIVGGAGVYAFWNDMLYLDVTAYKGLPTPALQAFNTGNSATDAVSNVAPYWRLAVEPHWGSHYLMVGTFGMYGQITPGRQYGYGTDNYLDVGFDSQYQYDGDQYSLTVKLTDIMEWQTLNATYGLGGSSNLNDRLNSFKANASFVWDHTYSIGFGYFNITGSSDCNLYGSLVAYCMPTTGTSNSVIASPNGNGLIVDLSYVPFAHGAPGPYDYKTWNARLGVQLTTYLHLYGGTTNFDGSFLGGTHNASGNNSVFVYALLAF</sequence>
<dbReference type="AlphaFoldDB" id="A0A366FII7"/>
<evidence type="ECO:0000259" key="5">
    <source>
        <dbReference type="PROSITE" id="PS51007"/>
    </source>
</evidence>
<evidence type="ECO:0000256" key="3">
    <source>
        <dbReference type="PROSITE-ProRule" id="PRU00433"/>
    </source>
</evidence>
<keyword evidence="1 3" id="KW-0479">Metal-binding</keyword>
<dbReference type="PROSITE" id="PS51007">
    <property type="entry name" value="CYTC"/>
    <property type="match status" value="1"/>
</dbReference>
<proteinExistence type="predicted"/>
<keyword evidence="2 3" id="KW-0408">Iron</keyword>
<name>A0A366FII7_9HYPH</name>
<dbReference type="Proteomes" id="UP000253529">
    <property type="component" value="Unassembled WGS sequence"/>
</dbReference>
<feature type="domain" description="Cytochrome c" evidence="5">
    <location>
        <begin position="29"/>
        <end position="166"/>
    </location>
</feature>
<evidence type="ECO:0000256" key="2">
    <source>
        <dbReference type="ARBA" id="ARBA00023004"/>
    </source>
</evidence>
<evidence type="ECO:0000256" key="4">
    <source>
        <dbReference type="SAM" id="MobiDB-lite"/>
    </source>
</evidence>
<gene>
    <name evidence="6" type="ORF">DFR50_109151</name>
</gene>
<dbReference type="GO" id="GO:0009055">
    <property type="term" value="F:electron transfer activity"/>
    <property type="evidence" value="ECO:0007669"/>
    <property type="project" value="InterPro"/>
</dbReference>
<protein>
    <recommendedName>
        <fullName evidence="5">Cytochrome c domain-containing protein</fullName>
    </recommendedName>
</protein>
<evidence type="ECO:0000313" key="7">
    <source>
        <dbReference type="Proteomes" id="UP000253529"/>
    </source>
</evidence>
<reference evidence="6 7" key="1">
    <citation type="submission" date="2018-06" db="EMBL/GenBank/DDBJ databases">
        <title>Genomic Encyclopedia of Type Strains, Phase IV (KMG-IV): sequencing the most valuable type-strain genomes for metagenomic binning, comparative biology and taxonomic classification.</title>
        <authorList>
            <person name="Goeker M."/>
        </authorList>
    </citation>
    <scope>NUCLEOTIDE SEQUENCE [LARGE SCALE GENOMIC DNA]</scope>
    <source>
        <strain evidence="6 7">DSM 24875</strain>
    </source>
</reference>
<accession>A0A366FII7</accession>
<evidence type="ECO:0000256" key="1">
    <source>
        <dbReference type="ARBA" id="ARBA00022723"/>
    </source>
</evidence>
<keyword evidence="3" id="KW-0349">Heme</keyword>
<dbReference type="GO" id="GO:0046872">
    <property type="term" value="F:metal ion binding"/>
    <property type="evidence" value="ECO:0007669"/>
    <property type="project" value="UniProtKB-KW"/>
</dbReference>
<dbReference type="EMBL" id="QNRK01000009">
    <property type="protein sequence ID" value="RBP14397.1"/>
    <property type="molecule type" value="Genomic_DNA"/>
</dbReference>
<dbReference type="InterPro" id="IPR009056">
    <property type="entry name" value="Cyt_c-like_dom"/>
</dbReference>
<keyword evidence="7" id="KW-1185">Reference proteome</keyword>
<feature type="compositionally biased region" description="Polar residues" evidence="4">
    <location>
        <begin position="112"/>
        <end position="136"/>
    </location>
</feature>
<feature type="region of interest" description="Disordered" evidence="4">
    <location>
        <begin position="111"/>
        <end position="136"/>
    </location>
</feature>
<organism evidence="6 7">
    <name type="scientific">Roseiarcus fermentans</name>
    <dbReference type="NCBI Taxonomy" id="1473586"/>
    <lineage>
        <taxon>Bacteria</taxon>
        <taxon>Pseudomonadati</taxon>
        <taxon>Pseudomonadota</taxon>
        <taxon>Alphaproteobacteria</taxon>
        <taxon>Hyphomicrobiales</taxon>
        <taxon>Roseiarcaceae</taxon>
        <taxon>Roseiarcus</taxon>
    </lineage>
</organism>
<comment type="caution">
    <text evidence="6">The sequence shown here is derived from an EMBL/GenBank/DDBJ whole genome shotgun (WGS) entry which is preliminary data.</text>
</comment>